<dbReference type="EMBL" id="MGJT01000010">
    <property type="protein sequence ID" value="OGN13060.1"/>
    <property type="molecule type" value="Genomic_DNA"/>
</dbReference>
<organism evidence="1 2">
    <name type="scientific">Candidatus Yanofskybacteria bacterium RIFCSPHIGHO2_02_FULL_43_15c</name>
    <dbReference type="NCBI Taxonomy" id="1802679"/>
    <lineage>
        <taxon>Bacteria</taxon>
        <taxon>Candidatus Yanofskyibacteriota</taxon>
    </lineage>
</organism>
<evidence type="ECO:0000313" key="2">
    <source>
        <dbReference type="Proteomes" id="UP000178197"/>
    </source>
</evidence>
<dbReference type="Proteomes" id="UP000178197">
    <property type="component" value="Unassembled WGS sequence"/>
</dbReference>
<evidence type="ECO:0000313" key="1">
    <source>
        <dbReference type="EMBL" id="OGN13060.1"/>
    </source>
</evidence>
<accession>A0A1F8FK09</accession>
<gene>
    <name evidence="1" type="ORF">A3C71_00395</name>
</gene>
<protein>
    <submittedName>
        <fullName evidence="1">Uncharacterized protein</fullName>
    </submittedName>
</protein>
<dbReference type="AlphaFoldDB" id="A0A1F8FK09"/>
<comment type="caution">
    <text evidence="1">The sequence shown here is derived from an EMBL/GenBank/DDBJ whole genome shotgun (WGS) entry which is preliminary data.</text>
</comment>
<proteinExistence type="predicted"/>
<sequence length="114" mass="11372">MTGPTPVIFSSSCLSAVLVFILPDCSGVVVAEGEGPKLIEGDGVGVGTGVADNEGVDVRTGIWVVAVAGDGVGNLVGVDLITGRSCNDVGAGDGKGVRAPPRFDLFEDLSRSSP</sequence>
<reference evidence="1 2" key="1">
    <citation type="journal article" date="2016" name="Nat. Commun.">
        <title>Thousands of microbial genomes shed light on interconnected biogeochemical processes in an aquifer system.</title>
        <authorList>
            <person name="Anantharaman K."/>
            <person name="Brown C.T."/>
            <person name="Hug L.A."/>
            <person name="Sharon I."/>
            <person name="Castelle C.J."/>
            <person name="Probst A.J."/>
            <person name="Thomas B.C."/>
            <person name="Singh A."/>
            <person name="Wilkins M.J."/>
            <person name="Karaoz U."/>
            <person name="Brodie E.L."/>
            <person name="Williams K.H."/>
            <person name="Hubbard S.S."/>
            <person name="Banfield J.F."/>
        </authorList>
    </citation>
    <scope>NUCLEOTIDE SEQUENCE [LARGE SCALE GENOMIC DNA]</scope>
</reference>
<name>A0A1F8FK09_9BACT</name>